<evidence type="ECO:0000256" key="2">
    <source>
        <dbReference type="ARBA" id="ARBA00022692"/>
    </source>
</evidence>
<dbReference type="Gene3D" id="4.10.400.10">
    <property type="entry name" value="Low-density Lipoprotein Receptor"/>
    <property type="match status" value="2"/>
</dbReference>
<evidence type="ECO:0000256" key="8">
    <source>
        <dbReference type="SAM" id="MobiDB-lite"/>
    </source>
</evidence>
<feature type="compositionally biased region" description="Polar residues" evidence="8">
    <location>
        <begin position="68"/>
        <end position="81"/>
    </location>
</feature>
<evidence type="ECO:0000256" key="5">
    <source>
        <dbReference type="ARBA" id="ARBA00023136"/>
    </source>
</evidence>
<reference evidence="9" key="1">
    <citation type="submission" date="2020-11" db="EMBL/GenBank/DDBJ databases">
        <authorList>
            <person name="Tran Van P."/>
        </authorList>
    </citation>
    <scope>NUCLEOTIDE SEQUENCE</scope>
</reference>
<dbReference type="EMBL" id="OB804043">
    <property type="protein sequence ID" value="CAD7435871.1"/>
    <property type="molecule type" value="Genomic_DNA"/>
</dbReference>
<dbReference type="AlphaFoldDB" id="A0A7R9EKU2"/>
<feature type="disulfide bond" evidence="7">
    <location>
        <begin position="52"/>
        <end position="67"/>
    </location>
</feature>
<proteinExistence type="predicted"/>
<feature type="region of interest" description="Disordered" evidence="8">
    <location>
        <begin position="68"/>
        <end position="122"/>
    </location>
</feature>
<keyword evidence="5" id="KW-0472">Membrane</keyword>
<accession>A0A7R9EKU2</accession>
<keyword evidence="2" id="KW-0812">Transmembrane</keyword>
<dbReference type="GO" id="GO:0016192">
    <property type="term" value="P:vesicle-mediated transport"/>
    <property type="evidence" value="ECO:0007669"/>
    <property type="project" value="UniProtKB-ARBA"/>
</dbReference>
<dbReference type="PRINTS" id="PR00261">
    <property type="entry name" value="LDLRECEPTOR"/>
</dbReference>
<evidence type="ECO:0000256" key="3">
    <source>
        <dbReference type="ARBA" id="ARBA00022737"/>
    </source>
</evidence>
<organism evidence="9">
    <name type="scientific">Timema monikensis</name>
    <dbReference type="NCBI Taxonomy" id="170555"/>
    <lineage>
        <taxon>Eukaryota</taxon>
        <taxon>Metazoa</taxon>
        <taxon>Ecdysozoa</taxon>
        <taxon>Arthropoda</taxon>
        <taxon>Hexapoda</taxon>
        <taxon>Insecta</taxon>
        <taxon>Pterygota</taxon>
        <taxon>Neoptera</taxon>
        <taxon>Polyneoptera</taxon>
        <taxon>Phasmatodea</taxon>
        <taxon>Timematodea</taxon>
        <taxon>Timematoidea</taxon>
        <taxon>Timematidae</taxon>
        <taxon>Timema</taxon>
    </lineage>
</organism>
<dbReference type="PANTHER" id="PTHR24270">
    <property type="entry name" value="LOW-DENSITY LIPOPROTEIN RECEPTOR-RELATED"/>
    <property type="match status" value="1"/>
</dbReference>
<comment type="caution">
    <text evidence="7">Lacks conserved residue(s) required for the propagation of feature annotation.</text>
</comment>
<dbReference type="InterPro" id="IPR050685">
    <property type="entry name" value="LDLR"/>
</dbReference>
<evidence type="ECO:0000256" key="6">
    <source>
        <dbReference type="ARBA" id="ARBA00023157"/>
    </source>
</evidence>
<dbReference type="Pfam" id="PF00057">
    <property type="entry name" value="Ldl_recept_a"/>
    <property type="match status" value="1"/>
</dbReference>
<dbReference type="PROSITE" id="PS50068">
    <property type="entry name" value="LDLRA_2"/>
    <property type="match status" value="2"/>
</dbReference>
<sequence>MGIYWDAGFQWSLIVPPTDLGEYQESSKRPRAKCPGMHCPPSQRCIPQHKICDGVVDCLGAEDELNCQPKSKASEGNQTSRKCQKGRKKVSGPSSPTSPPDAPSSSTNHSVTLSESEDSLHGSRANVFEEVIDDARDIINNISSALNLRLPNATNIISTNNISTQNQTRSTNRPSSVIVQNNTSVPEVTLVLVKNGSLLQNNLTSSLASGAVVTTLTTLSDIQGDMTSSEELLLVTTATTPKTSVFSSTVGELGSTRPFTETKQDSLTTSFVSAALLTSSTTEEHFNITEPLVGRPDTLETEAMMSTTQNILVKPQNVSTLVNESNKTINNQTDVHNKVLPAIDSFIALVSNTTVTSSLATETTVTTVTPSLATETTVTTVTPSLATEETGTTLLAIETTVTTVTPSLATEETGTTVTPSLATEETGTTLLATETTVTTVTPSLATEAIVTTLLATEIPIMILTTTSTTDKTPPVSNINEVTEFVLTSVSGIRQSTGTTSVDDLEQTTKTSDIITLRVLHNLTTGSTSQKLSPSLSSAGPEAWSVVTANENNVILETTEETEVSAPNNGSEVGTSVVAMTLPLPATRAPTQVSPGAAREVYSCTRIHQNIPADRRCDRTLDCEDGSDEVNCTCREYLLYSHPHILCDGNIDCADRTDELDCSELIHESSYTVQLYCSRAMSSVTVLFHGNV</sequence>
<dbReference type="SMART" id="SM00192">
    <property type="entry name" value="LDLa"/>
    <property type="match status" value="2"/>
</dbReference>
<name>A0A7R9EKU2_9NEOP</name>
<dbReference type="CDD" id="cd00112">
    <property type="entry name" value="LDLa"/>
    <property type="match status" value="3"/>
</dbReference>
<comment type="subcellular location">
    <subcellularLocation>
        <location evidence="1">Membrane</location>
        <topology evidence="1">Single-pass membrane protein</topology>
    </subcellularLocation>
</comment>
<evidence type="ECO:0000313" key="9">
    <source>
        <dbReference type="EMBL" id="CAD7435871.1"/>
    </source>
</evidence>
<evidence type="ECO:0000256" key="1">
    <source>
        <dbReference type="ARBA" id="ARBA00004167"/>
    </source>
</evidence>
<dbReference type="GO" id="GO:0005886">
    <property type="term" value="C:plasma membrane"/>
    <property type="evidence" value="ECO:0007669"/>
    <property type="project" value="TreeGrafter"/>
</dbReference>
<keyword evidence="6 7" id="KW-1015">Disulfide bond</keyword>
<evidence type="ECO:0000256" key="7">
    <source>
        <dbReference type="PROSITE-ProRule" id="PRU00124"/>
    </source>
</evidence>
<evidence type="ECO:0000256" key="4">
    <source>
        <dbReference type="ARBA" id="ARBA00022989"/>
    </source>
</evidence>
<keyword evidence="4" id="KW-1133">Transmembrane helix</keyword>
<protein>
    <submittedName>
        <fullName evidence="9">Uncharacterized protein</fullName>
    </submittedName>
</protein>
<dbReference type="SUPFAM" id="SSF57424">
    <property type="entry name" value="LDL receptor-like module"/>
    <property type="match status" value="2"/>
</dbReference>
<feature type="disulfide bond" evidence="7">
    <location>
        <begin position="646"/>
        <end position="661"/>
    </location>
</feature>
<gene>
    <name evidence="9" type="ORF">TMSB3V08_LOCUS12517</name>
</gene>
<keyword evidence="3" id="KW-0677">Repeat</keyword>
<dbReference type="InterPro" id="IPR036055">
    <property type="entry name" value="LDL_receptor-like_sf"/>
</dbReference>
<dbReference type="InterPro" id="IPR002172">
    <property type="entry name" value="LDrepeatLR_classA_rpt"/>
</dbReference>